<dbReference type="InterPro" id="IPR043917">
    <property type="entry name" value="DUF5753"/>
</dbReference>
<reference evidence="2" key="1">
    <citation type="submission" date="2022-12" db="EMBL/GenBank/DDBJ databases">
        <title>Gycomyces niveus sp.nov., a novel actinomycete isolated from soil in Shouguang.</title>
        <authorList>
            <person name="Yang X."/>
        </authorList>
    </citation>
    <scope>NUCLEOTIDE SEQUENCE</scope>
    <source>
        <strain evidence="2">DSM 44724</strain>
    </source>
</reference>
<dbReference type="Pfam" id="PF19054">
    <property type="entry name" value="DUF5753"/>
    <property type="match status" value="1"/>
</dbReference>
<name>A0A9X3PEF7_9ACTN</name>
<dbReference type="EMBL" id="JAPZVQ010000001">
    <property type="protein sequence ID" value="MDA1383961.1"/>
    <property type="molecule type" value="Genomic_DNA"/>
</dbReference>
<gene>
    <name evidence="3" type="ORF">J2S69_004764</name>
    <name evidence="2" type="ORF">O2L01_03100</name>
</gene>
<dbReference type="Proteomes" id="UP001145799">
    <property type="component" value="Unassembled WGS sequence"/>
</dbReference>
<proteinExistence type="predicted"/>
<dbReference type="RefSeq" id="WP_270120307.1">
    <property type="nucleotide sequence ID" value="NZ_BAAAOM010000001.1"/>
</dbReference>
<comment type="caution">
    <text evidence="2">The sequence shown here is derived from an EMBL/GenBank/DDBJ whole genome shotgun (WGS) entry which is preliminary data.</text>
</comment>
<dbReference type="EMBL" id="JAVDYD010000001">
    <property type="protein sequence ID" value="MDR7341045.1"/>
    <property type="molecule type" value="Genomic_DNA"/>
</dbReference>
<evidence type="ECO:0000313" key="3">
    <source>
        <dbReference type="EMBL" id="MDR7341045.1"/>
    </source>
</evidence>
<protein>
    <submittedName>
        <fullName evidence="2">Helix-turn-helix transcriptional regulator</fullName>
    </submittedName>
</protein>
<sequence>MKREQAGLPMRHERITAIVGSTRSLQRLEGGEATGLTYPVIGALCDLYKIPAEEKFELQRLWELREGTTWSQPWGKGPFGYNAYQELELEACEVFRFETTYVPGKLQTERYARRVFSGNPGLDEAGVDRQVDLRLKGQQSFWGGGGGRTYKFLISEAVVRFAGDEEQIDRLIAADALPYATVNYLPFEYGPSPLLNVPFAMLSFADENFPDIVCVEAGNGMIYFEAEESVSYYRYSIAAGEGQYRPIKEITL</sequence>
<dbReference type="Proteomes" id="UP001183604">
    <property type="component" value="Unassembled WGS sequence"/>
</dbReference>
<feature type="domain" description="DUF5753" evidence="1">
    <location>
        <begin position="83"/>
        <end position="235"/>
    </location>
</feature>
<accession>A0A9X3PEF7</accession>
<organism evidence="2 4">
    <name type="scientific">Glycomyces lechevalierae</name>
    <dbReference type="NCBI Taxonomy" id="256034"/>
    <lineage>
        <taxon>Bacteria</taxon>
        <taxon>Bacillati</taxon>
        <taxon>Actinomycetota</taxon>
        <taxon>Actinomycetes</taxon>
        <taxon>Glycomycetales</taxon>
        <taxon>Glycomycetaceae</taxon>
        <taxon>Glycomyces</taxon>
    </lineage>
</organism>
<evidence type="ECO:0000313" key="2">
    <source>
        <dbReference type="EMBL" id="MDA1383961.1"/>
    </source>
</evidence>
<reference evidence="3 5" key="2">
    <citation type="submission" date="2023-07" db="EMBL/GenBank/DDBJ databases">
        <title>Sequencing the genomes of 1000 actinobacteria strains.</title>
        <authorList>
            <person name="Klenk H.-P."/>
        </authorList>
    </citation>
    <scope>NUCLEOTIDE SEQUENCE [LARGE SCALE GENOMIC DNA]</scope>
    <source>
        <strain evidence="3 5">DSM 44724</strain>
    </source>
</reference>
<evidence type="ECO:0000313" key="5">
    <source>
        <dbReference type="Proteomes" id="UP001183604"/>
    </source>
</evidence>
<evidence type="ECO:0000313" key="4">
    <source>
        <dbReference type="Proteomes" id="UP001145799"/>
    </source>
</evidence>
<keyword evidence="5" id="KW-1185">Reference proteome</keyword>
<dbReference type="AlphaFoldDB" id="A0A9X3PEF7"/>
<evidence type="ECO:0000259" key="1">
    <source>
        <dbReference type="Pfam" id="PF19054"/>
    </source>
</evidence>